<name>A0AAN0JST7_AMPQE</name>
<dbReference type="CDD" id="cd00177">
    <property type="entry name" value="START"/>
    <property type="match status" value="2"/>
</dbReference>
<evidence type="ECO:0000313" key="2">
    <source>
        <dbReference type="EnsemblMetazoa" id="XP_019860102.1"/>
    </source>
</evidence>
<sequence>MAEQAENPFSPADLEKLLKEESSNSEAEGWHFVKRTEFLEIWKKDDPGTPIKLMKSFVQFPGISPDDLIEMVFNFEIRRRWDKNFSTIEIVEEKADYKLVYWVYKMPIGVSDRDIVQYMKKGKDEDKNLQYVIYKDAIDDRKPEVPKVVRAKTILSGLIVRPMEDDPKSTKVSFFAQVDPMGLLPKSLTNLFAGSAPTDFHEAVTKFYREEYSKEKAFLKSCYFNYSSSSYKQAYCKRNSLQRKMAQSSEHSPFTDGDLQRLKLEAASNEESGFEFFKKTDHVELWRRPTEESPIGLVKGFLHFPGIPVETVFKLIVDIELRREWEKQIPVLEVLDDNSSYRTIYWLVKTPVGVSDRDFVQHMTHGSDEEGTKYILYKNAVHPSRPERKGIVRAKTIFSGTLIYPDKTDPNSTCMTMLIQDDLKGYVPKAVVNYFYSKAPIVWHENITSYYEKVYSKKDRT</sequence>
<dbReference type="AlphaFoldDB" id="A0AAN0JST7"/>
<protein>
    <recommendedName>
        <fullName evidence="1">START domain-containing protein</fullName>
    </recommendedName>
</protein>
<dbReference type="EnsemblMetazoa" id="XM_020004543.1">
    <property type="protein sequence ID" value="XP_019860102.1"/>
    <property type="gene ID" value="LOC100634045"/>
</dbReference>
<dbReference type="PANTHER" id="PTHR19308">
    <property type="entry name" value="PHOSPHATIDYLCHOLINE TRANSFER PROTEIN"/>
    <property type="match status" value="1"/>
</dbReference>
<dbReference type="InterPro" id="IPR002913">
    <property type="entry name" value="START_lipid-bd_dom"/>
</dbReference>
<dbReference type="PROSITE" id="PS50848">
    <property type="entry name" value="START"/>
    <property type="match status" value="2"/>
</dbReference>
<dbReference type="GO" id="GO:0005737">
    <property type="term" value="C:cytoplasm"/>
    <property type="evidence" value="ECO:0007669"/>
    <property type="project" value="UniProtKB-ARBA"/>
</dbReference>
<feature type="domain" description="START" evidence="1">
    <location>
        <begin position="25"/>
        <end position="213"/>
    </location>
</feature>
<dbReference type="SMART" id="SM00234">
    <property type="entry name" value="START"/>
    <property type="match status" value="2"/>
</dbReference>
<dbReference type="Pfam" id="PF01852">
    <property type="entry name" value="START"/>
    <property type="match status" value="2"/>
</dbReference>
<proteinExistence type="predicted"/>
<dbReference type="SUPFAM" id="SSF55961">
    <property type="entry name" value="Bet v1-like"/>
    <property type="match status" value="2"/>
</dbReference>
<keyword evidence="3" id="KW-1185">Reference proteome</keyword>
<dbReference type="Proteomes" id="UP000007879">
    <property type="component" value="Unassembled WGS sequence"/>
</dbReference>
<reference evidence="2" key="2">
    <citation type="submission" date="2024-06" db="UniProtKB">
        <authorList>
            <consortium name="EnsemblMetazoa"/>
        </authorList>
    </citation>
    <scope>IDENTIFICATION</scope>
</reference>
<dbReference type="PANTHER" id="PTHR19308:SF14">
    <property type="entry name" value="START DOMAIN-CONTAINING PROTEIN"/>
    <property type="match status" value="1"/>
</dbReference>
<dbReference type="RefSeq" id="XP_019860102.1">
    <property type="nucleotide sequence ID" value="XM_020004543.1"/>
</dbReference>
<evidence type="ECO:0000313" key="3">
    <source>
        <dbReference type="Proteomes" id="UP000007879"/>
    </source>
</evidence>
<dbReference type="KEGG" id="aqu:100634045"/>
<dbReference type="Gene3D" id="3.30.530.20">
    <property type="match status" value="2"/>
</dbReference>
<dbReference type="GeneID" id="100634045"/>
<evidence type="ECO:0000259" key="1">
    <source>
        <dbReference type="PROSITE" id="PS50848"/>
    </source>
</evidence>
<dbReference type="InterPro" id="IPR023393">
    <property type="entry name" value="START-like_dom_sf"/>
</dbReference>
<dbReference type="InterPro" id="IPR051213">
    <property type="entry name" value="START_lipid_transfer"/>
</dbReference>
<reference evidence="3" key="1">
    <citation type="journal article" date="2010" name="Nature">
        <title>The Amphimedon queenslandica genome and the evolution of animal complexity.</title>
        <authorList>
            <person name="Srivastava M."/>
            <person name="Simakov O."/>
            <person name="Chapman J."/>
            <person name="Fahey B."/>
            <person name="Gauthier M.E."/>
            <person name="Mitros T."/>
            <person name="Richards G.S."/>
            <person name="Conaco C."/>
            <person name="Dacre M."/>
            <person name="Hellsten U."/>
            <person name="Larroux C."/>
            <person name="Putnam N.H."/>
            <person name="Stanke M."/>
            <person name="Adamska M."/>
            <person name="Darling A."/>
            <person name="Degnan S.M."/>
            <person name="Oakley T.H."/>
            <person name="Plachetzki D.C."/>
            <person name="Zhai Y."/>
            <person name="Adamski M."/>
            <person name="Calcino A."/>
            <person name="Cummins S.F."/>
            <person name="Goodstein D.M."/>
            <person name="Harris C."/>
            <person name="Jackson D.J."/>
            <person name="Leys S.P."/>
            <person name="Shu S."/>
            <person name="Woodcroft B.J."/>
            <person name="Vervoort M."/>
            <person name="Kosik K.S."/>
            <person name="Manning G."/>
            <person name="Degnan B.M."/>
            <person name="Rokhsar D.S."/>
        </authorList>
    </citation>
    <scope>NUCLEOTIDE SEQUENCE [LARGE SCALE GENOMIC DNA]</scope>
</reference>
<organism evidence="2 3">
    <name type="scientific">Amphimedon queenslandica</name>
    <name type="common">Sponge</name>
    <dbReference type="NCBI Taxonomy" id="400682"/>
    <lineage>
        <taxon>Eukaryota</taxon>
        <taxon>Metazoa</taxon>
        <taxon>Porifera</taxon>
        <taxon>Demospongiae</taxon>
        <taxon>Heteroscleromorpha</taxon>
        <taxon>Haplosclerida</taxon>
        <taxon>Niphatidae</taxon>
        <taxon>Amphimedon</taxon>
    </lineage>
</organism>
<dbReference type="GO" id="GO:0008289">
    <property type="term" value="F:lipid binding"/>
    <property type="evidence" value="ECO:0007669"/>
    <property type="project" value="InterPro"/>
</dbReference>
<feature type="domain" description="START" evidence="1">
    <location>
        <begin position="296"/>
        <end position="456"/>
    </location>
</feature>
<accession>A0AAN0JST7</accession>